<dbReference type="PROSITE" id="PS50089">
    <property type="entry name" value="ZF_RING_2"/>
    <property type="match status" value="1"/>
</dbReference>
<dbReference type="Pfam" id="PF13639">
    <property type="entry name" value="zf-RING_2"/>
    <property type="match status" value="1"/>
</dbReference>
<gene>
    <name evidence="4" type="ORF">PFR001_LOCUS8269</name>
</gene>
<comment type="caution">
    <text evidence="4">The sequence shown here is derived from an EMBL/GenBank/DDBJ whole genome shotgun (WGS) entry which is preliminary data.</text>
</comment>
<dbReference type="SMART" id="SM00184">
    <property type="entry name" value="RING"/>
    <property type="match status" value="1"/>
</dbReference>
<keyword evidence="1" id="KW-0479">Metal-binding</keyword>
<proteinExistence type="predicted"/>
<dbReference type="InterPro" id="IPR013083">
    <property type="entry name" value="Znf_RING/FYVE/PHD"/>
</dbReference>
<keyword evidence="1" id="KW-0862">Zinc</keyword>
<name>A0ABN8CJ02_9STRA</name>
<dbReference type="Gene3D" id="3.30.40.10">
    <property type="entry name" value="Zinc/RING finger domain, C3HC4 (zinc finger)"/>
    <property type="match status" value="1"/>
</dbReference>
<dbReference type="InterPro" id="IPR001841">
    <property type="entry name" value="Znf_RING"/>
</dbReference>
<feature type="domain" description="RING-type" evidence="3">
    <location>
        <begin position="26"/>
        <end position="65"/>
    </location>
</feature>
<protein>
    <recommendedName>
        <fullName evidence="3">RING-type domain-containing protein</fullName>
    </recommendedName>
</protein>
<evidence type="ECO:0000259" key="3">
    <source>
        <dbReference type="PROSITE" id="PS50089"/>
    </source>
</evidence>
<evidence type="ECO:0000313" key="4">
    <source>
        <dbReference type="EMBL" id="CAH0493109.1"/>
    </source>
</evidence>
<evidence type="ECO:0000256" key="2">
    <source>
        <dbReference type="SAM" id="Coils"/>
    </source>
</evidence>
<dbReference type="SUPFAM" id="SSF57850">
    <property type="entry name" value="RING/U-box"/>
    <property type="match status" value="1"/>
</dbReference>
<keyword evidence="2" id="KW-0175">Coiled coil</keyword>
<dbReference type="EMBL" id="CAKLBC010001663">
    <property type="protein sequence ID" value="CAH0493109.1"/>
    <property type="molecule type" value="Genomic_DNA"/>
</dbReference>
<reference evidence="4 5" key="1">
    <citation type="submission" date="2021-11" db="EMBL/GenBank/DDBJ databases">
        <authorList>
            <person name="Islam A."/>
            <person name="Islam S."/>
            <person name="Flora M.S."/>
            <person name="Rahman M."/>
            <person name="Ziaur R.M."/>
            <person name="Epstein J.H."/>
            <person name="Hassan M."/>
            <person name="Klassen M."/>
            <person name="Woodard K."/>
            <person name="Webb A."/>
            <person name="Webby R.J."/>
            <person name="El Zowalaty M.E."/>
        </authorList>
    </citation>
    <scope>NUCLEOTIDE SEQUENCE [LARGE SCALE GENOMIC DNA]</scope>
    <source>
        <strain evidence="4">Pf1</strain>
    </source>
</reference>
<evidence type="ECO:0000313" key="5">
    <source>
        <dbReference type="Proteomes" id="UP001157938"/>
    </source>
</evidence>
<dbReference type="PANTHER" id="PTHR46569">
    <property type="entry name" value="E3 UBIQUITIN-PROTEIN LIGASE TRAIP"/>
    <property type="match status" value="1"/>
</dbReference>
<dbReference type="InterPro" id="IPR052639">
    <property type="entry name" value="TRAIP_ubiq-protein_ligase"/>
</dbReference>
<keyword evidence="1" id="KW-0863">Zinc-finger</keyword>
<organism evidence="4 5">
    <name type="scientific">Peronospora farinosa</name>
    <dbReference type="NCBI Taxonomy" id="134698"/>
    <lineage>
        <taxon>Eukaryota</taxon>
        <taxon>Sar</taxon>
        <taxon>Stramenopiles</taxon>
        <taxon>Oomycota</taxon>
        <taxon>Peronosporomycetes</taxon>
        <taxon>Peronosporales</taxon>
        <taxon>Peronosporaceae</taxon>
        <taxon>Peronospora</taxon>
    </lineage>
</organism>
<dbReference type="Proteomes" id="UP001157938">
    <property type="component" value="Unassembled WGS sequence"/>
</dbReference>
<accession>A0ABN8CJ02</accession>
<dbReference type="PANTHER" id="PTHR46569:SF1">
    <property type="entry name" value="E3 UBIQUITIN-PROTEIN LIGASE RFWD3-RELATED"/>
    <property type="match status" value="1"/>
</dbReference>
<keyword evidence="5" id="KW-1185">Reference proteome</keyword>
<sequence>MGVSFECSDIRNGENSENTEDIVNPCAICLEEMEENLTALVCGHVFHHTCVTQSLVRRPACPVCRRQASSQVRLYLSIGAREKKSPSSETPFHNKRGGNFKAELNTNCNGPTQTVSRLSERMREMKVELDHVKEIQRMTSSHSFRLENKLVRLRQQQDQTKQQMQHIEQELDRANAKLRRSQRIATISYARCKETKQANAEFERKVYTTANRMLEKIREHQRICCPSCVCQWTEMKHIALELITTAGVRSCCQRHSCHVAMSDVGDRLTQHHCHAQRYDV</sequence>
<evidence type="ECO:0000256" key="1">
    <source>
        <dbReference type="PROSITE-ProRule" id="PRU00175"/>
    </source>
</evidence>
<feature type="coiled-coil region" evidence="2">
    <location>
        <begin position="115"/>
        <end position="184"/>
    </location>
</feature>